<dbReference type="SUPFAM" id="SSF46689">
    <property type="entry name" value="Homeodomain-like"/>
    <property type="match status" value="1"/>
</dbReference>
<gene>
    <name evidence="6" type="ORF">A244_31659</name>
</gene>
<dbReference type="Gene3D" id="1.10.10.60">
    <property type="entry name" value="Homeodomain-like"/>
    <property type="match status" value="1"/>
</dbReference>
<protein>
    <submittedName>
        <fullName evidence="6">Sigma-54 dependent transcriptional regulator</fullName>
    </submittedName>
</protein>
<dbReference type="GO" id="GO:0005524">
    <property type="term" value="F:ATP binding"/>
    <property type="evidence" value="ECO:0007669"/>
    <property type="project" value="UniProtKB-KW"/>
</dbReference>
<dbReference type="PROSITE" id="PS50045">
    <property type="entry name" value="SIGMA54_INTERACT_4"/>
    <property type="match status" value="1"/>
</dbReference>
<proteinExistence type="predicted"/>
<keyword evidence="3" id="KW-0805">Transcription regulation</keyword>
<dbReference type="GO" id="GO:0006355">
    <property type="term" value="P:regulation of DNA-templated transcription"/>
    <property type="evidence" value="ECO:0007669"/>
    <property type="project" value="InterPro"/>
</dbReference>
<dbReference type="Gene3D" id="1.10.8.60">
    <property type="match status" value="1"/>
</dbReference>
<keyword evidence="4" id="KW-0804">Transcription</keyword>
<dbReference type="PROSITE" id="PS00676">
    <property type="entry name" value="SIGMA54_INTERACT_2"/>
    <property type="match status" value="1"/>
</dbReference>
<dbReference type="Gene3D" id="3.40.50.300">
    <property type="entry name" value="P-loop containing nucleotide triphosphate hydrolases"/>
    <property type="match status" value="1"/>
</dbReference>
<dbReference type="InterPro" id="IPR002078">
    <property type="entry name" value="Sigma_54_int"/>
</dbReference>
<dbReference type="InterPro" id="IPR027417">
    <property type="entry name" value="P-loop_NTPase"/>
</dbReference>
<dbReference type="GO" id="GO:0043565">
    <property type="term" value="F:sequence-specific DNA binding"/>
    <property type="evidence" value="ECO:0007669"/>
    <property type="project" value="InterPro"/>
</dbReference>
<dbReference type="InterPro" id="IPR009057">
    <property type="entry name" value="Homeodomain-like_sf"/>
</dbReference>
<feature type="non-terminal residue" evidence="6">
    <location>
        <position position="1"/>
    </location>
</feature>
<dbReference type="Pfam" id="PF02954">
    <property type="entry name" value="HTH_8"/>
    <property type="match status" value="1"/>
</dbReference>
<comment type="caution">
    <text evidence="6">The sequence shown here is derived from an EMBL/GenBank/DDBJ whole genome shotgun (WGS) entry which is preliminary data.</text>
</comment>
<evidence type="ECO:0000256" key="1">
    <source>
        <dbReference type="ARBA" id="ARBA00022741"/>
    </source>
</evidence>
<evidence type="ECO:0000313" key="7">
    <source>
        <dbReference type="Proteomes" id="UP000015729"/>
    </source>
</evidence>
<reference evidence="6 7" key="1">
    <citation type="journal article" date="2013" name="PLoS Pathog.">
        <title>Genomic analysis of the Kiwifruit pathogen Pseudomonas syringae pv. actinidiae provides insight into the origins of an emergent plant disease.</title>
        <authorList>
            <person name="McCann H.C."/>
            <person name="Rikkerink E.H."/>
            <person name="Bertels F."/>
            <person name="Fiers M."/>
            <person name="Lu A."/>
            <person name="Rees-George J."/>
            <person name="Andersen M.T."/>
            <person name="Gleave A.P."/>
            <person name="Haubold B."/>
            <person name="Wohlers M.W."/>
            <person name="Guttman D.S."/>
            <person name="Wang P.W."/>
            <person name="Straub C."/>
            <person name="Vanneste J.L."/>
            <person name="Rainey P.B."/>
            <person name="Templeton M.D."/>
        </authorList>
    </citation>
    <scope>NUCLEOTIDE SEQUENCE [LARGE SCALE GENOMIC DNA]</scope>
    <source>
        <strain evidence="6 7">ICMP 18807</strain>
    </source>
</reference>
<dbReference type="InterPro" id="IPR002197">
    <property type="entry name" value="HTH_Fis"/>
</dbReference>
<accession>S6T9Z2</accession>
<name>S6T9Z2_PSESF</name>
<dbReference type="EMBL" id="AOKG01002183">
    <property type="protein sequence ID" value="EPN38547.1"/>
    <property type="molecule type" value="Genomic_DNA"/>
</dbReference>
<dbReference type="AlphaFoldDB" id="S6T9Z2"/>
<dbReference type="InterPro" id="IPR025943">
    <property type="entry name" value="Sigma_54_int_dom_ATP-bd_2"/>
</dbReference>
<dbReference type="Pfam" id="PF00158">
    <property type="entry name" value="Sigma54_activat"/>
    <property type="match status" value="1"/>
</dbReference>
<evidence type="ECO:0000313" key="6">
    <source>
        <dbReference type="EMBL" id="EPN38547.1"/>
    </source>
</evidence>
<organism evidence="6 7">
    <name type="scientific">Pseudomonas syringae pv. actinidiae ICMP 18807</name>
    <dbReference type="NCBI Taxonomy" id="1194404"/>
    <lineage>
        <taxon>Bacteria</taxon>
        <taxon>Pseudomonadati</taxon>
        <taxon>Pseudomonadota</taxon>
        <taxon>Gammaproteobacteria</taxon>
        <taxon>Pseudomonadales</taxon>
        <taxon>Pseudomonadaceae</taxon>
        <taxon>Pseudomonas</taxon>
        <taxon>Pseudomonas syringae</taxon>
    </lineage>
</organism>
<dbReference type="PATRIC" id="fig|1194404.4.peg.6515"/>
<dbReference type="PRINTS" id="PR01590">
    <property type="entry name" value="HTHFIS"/>
</dbReference>
<evidence type="ECO:0000256" key="3">
    <source>
        <dbReference type="ARBA" id="ARBA00023015"/>
    </source>
</evidence>
<keyword evidence="2" id="KW-0067">ATP-binding</keyword>
<dbReference type="Pfam" id="PF25601">
    <property type="entry name" value="AAA_lid_14"/>
    <property type="match status" value="1"/>
</dbReference>
<evidence type="ECO:0000259" key="5">
    <source>
        <dbReference type="PROSITE" id="PS50045"/>
    </source>
</evidence>
<dbReference type="PANTHER" id="PTHR32071:SF113">
    <property type="entry name" value="ALGINATE BIOSYNTHESIS TRANSCRIPTIONAL REGULATORY PROTEIN ALGB"/>
    <property type="match status" value="1"/>
</dbReference>
<evidence type="ECO:0000256" key="2">
    <source>
        <dbReference type="ARBA" id="ARBA00022840"/>
    </source>
</evidence>
<evidence type="ECO:0000256" key="4">
    <source>
        <dbReference type="ARBA" id="ARBA00023163"/>
    </source>
</evidence>
<dbReference type="SUPFAM" id="SSF52540">
    <property type="entry name" value="P-loop containing nucleoside triphosphate hydrolases"/>
    <property type="match status" value="1"/>
</dbReference>
<dbReference type="CDD" id="cd00009">
    <property type="entry name" value="AAA"/>
    <property type="match status" value="1"/>
</dbReference>
<dbReference type="Proteomes" id="UP000015729">
    <property type="component" value="Unassembled WGS sequence"/>
</dbReference>
<dbReference type="PANTHER" id="PTHR32071">
    <property type="entry name" value="TRANSCRIPTIONAL REGULATORY PROTEIN"/>
    <property type="match status" value="1"/>
</dbReference>
<keyword evidence="1" id="KW-0547">Nucleotide-binding</keyword>
<feature type="domain" description="Sigma-54 factor interaction" evidence="5">
    <location>
        <begin position="1"/>
        <end position="147"/>
    </location>
</feature>
<sequence length="253" mass="28071">SRPGRFERANGGTLFLDEITSLSLAGQSKLLRALQEREIERVGGGHGIKVTVRVVAATNVDLRKAVAEGDFREDLFYRLNVYPIALPPLRERRDDIPLLINAFLQRFCQEYGRTPAGLTMRALKTLLRYDFAGNVRELQNLIERGLIASDEGQAIDLVHIFRNESLPVDSYSLNHDGALSKAAPQIAHTAQGAALLDTLSQEKQAFSIEELEQQLIREALEKSAGNLAAASRLLGLSRAQFAYRLKKHQPDAV</sequence>
<dbReference type="InterPro" id="IPR058031">
    <property type="entry name" value="AAA_lid_NorR"/>
</dbReference>